<dbReference type="EMBL" id="CCKQ01019602">
    <property type="protein sequence ID" value="CDW91617.1"/>
    <property type="molecule type" value="Genomic_DNA"/>
</dbReference>
<feature type="compositionally biased region" description="Polar residues" evidence="2">
    <location>
        <begin position="85"/>
        <end position="98"/>
    </location>
</feature>
<protein>
    <recommendedName>
        <fullName evidence="5">GAF domain-containing protein</fullName>
    </recommendedName>
</protein>
<dbReference type="Gene3D" id="3.30.450.40">
    <property type="match status" value="1"/>
</dbReference>
<feature type="coiled-coil region" evidence="1">
    <location>
        <begin position="136"/>
        <end position="163"/>
    </location>
</feature>
<dbReference type="SUPFAM" id="SSF55781">
    <property type="entry name" value="GAF domain-like"/>
    <property type="match status" value="1"/>
</dbReference>
<sequence>MSRPTTHQIPLRASNIKNVKTLSRIQSVEAKTFMSQRNLLQQSGISKQSMQKINGMKIDTNANGSPTQITQTTQHLTLEDLNPRGTASSHTRLQSLTRGSVGGGVADFPQSTISRGSTLGGGDIPPPSLRLDLQRLNEYKTIIDQKERTISDLRTKLKFNESKMSAGGATMMLKSNLMKADSLMNFRINENTDITELKKVLINLIAETQQTEEVLVNRCNKIREMLDLYEARIQFDDMLFLKEKDVQRMNEHIKHLTDSLVNASKNELLFNEKIRETAKCKHDLAMIRSRNEFLEKQNQILNTEVKDLKHQMVIMKEIEMQMNKQKIADQNQLQVMTRRLDTLEKGLEVFQDNRKSKPDDEYKLKNTVNFLIRETQELKKDIQLKKKTIENKDREIQKLLSKIQKFLSQKNEEGIEDDEFGQEQYELAKDKMGNDHFSTNTGSVVQLEDGTLNLYMPSVNKHDEPKKCLEYRFKSMNPNDRSTLTELVESGSQFFVDYLINRGDVQQVKDKFKFVCEQLLKTNKFVEKLNYIFHVPFMHVKKNDEKAIILSIQSDASSVMDKPQRVNLWIRDTLNNELLTYVGEKRLQFETSTDVIGQCCQSQNTVVFQNVRECQFYDDAFERAFEQIDPYTYKERTFVMALPIKHPRTSQVIGVLEICLPRQAQLDDYFMADGLSQISGILLSRFIESRNYLRQSINLRKIVERSKELVEASRDGEEAFGLQIEFIVKEIFGLQVARFVYIQDGRSIWYTDGETKQSNHSLALEVSITKIGIIFGQPEQEKSFNGNIDINTNLPLVCYPIFDYTYLAEKKILGVIEIPQPQFRYSGHSKTTLKNMLIDEAMKDTLDTLSRVISNIIQTQVQVQ</sequence>
<evidence type="ECO:0000256" key="1">
    <source>
        <dbReference type="SAM" id="Coils"/>
    </source>
</evidence>
<dbReference type="InterPro" id="IPR029016">
    <property type="entry name" value="GAF-like_dom_sf"/>
</dbReference>
<keyword evidence="4" id="KW-1185">Reference proteome</keyword>
<evidence type="ECO:0000256" key="2">
    <source>
        <dbReference type="SAM" id="MobiDB-lite"/>
    </source>
</evidence>
<gene>
    <name evidence="3" type="primary">Contig11851.g12672</name>
    <name evidence="3" type="ORF">STYLEM_20775</name>
</gene>
<feature type="coiled-coil region" evidence="1">
    <location>
        <begin position="284"/>
        <end position="409"/>
    </location>
</feature>
<proteinExistence type="predicted"/>
<feature type="region of interest" description="Disordered" evidence="2">
    <location>
        <begin position="82"/>
        <end position="127"/>
    </location>
</feature>
<evidence type="ECO:0000313" key="4">
    <source>
        <dbReference type="Proteomes" id="UP000039865"/>
    </source>
</evidence>
<evidence type="ECO:0008006" key="5">
    <source>
        <dbReference type="Google" id="ProtNLM"/>
    </source>
</evidence>
<dbReference type="InParanoid" id="A0A078BEN4"/>
<organism evidence="3 4">
    <name type="scientific">Stylonychia lemnae</name>
    <name type="common">Ciliate</name>
    <dbReference type="NCBI Taxonomy" id="5949"/>
    <lineage>
        <taxon>Eukaryota</taxon>
        <taxon>Sar</taxon>
        <taxon>Alveolata</taxon>
        <taxon>Ciliophora</taxon>
        <taxon>Intramacronucleata</taxon>
        <taxon>Spirotrichea</taxon>
        <taxon>Stichotrichia</taxon>
        <taxon>Sporadotrichida</taxon>
        <taxon>Oxytrichidae</taxon>
        <taxon>Stylonychinae</taxon>
        <taxon>Stylonychia</taxon>
    </lineage>
</organism>
<dbReference type="OMA" id="RETAKCK"/>
<dbReference type="AlphaFoldDB" id="A0A078BEN4"/>
<evidence type="ECO:0000313" key="3">
    <source>
        <dbReference type="EMBL" id="CDW91617.1"/>
    </source>
</evidence>
<name>A0A078BEN4_STYLE</name>
<keyword evidence="1" id="KW-0175">Coiled coil</keyword>
<accession>A0A078BEN4</accession>
<dbReference type="OrthoDB" id="292444at2759"/>
<reference evidence="3 4" key="1">
    <citation type="submission" date="2014-06" db="EMBL/GenBank/DDBJ databases">
        <authorList>
            <person name="Swart Estienne"/>
        </authorList>
    </citation>
    <scope>NUCLEOTIDE SEQUENCE [LARGE SCALE GENOMIC DNA]</scope>
    <source>
        <strain evidence="3 4">130c</strain>
    </source>
</reference>
<dbReference type="Proteomes" id="UP000039865">
    <property type="component" value="Unassembled WGS sequence"/>
</dbReference>